<reference evidence="2 3" key="1">
    <citation type="submission" date="2019-04" db="EMBL/GenBank/DDBJ databases">
        <authorList>
            <person name="Van Vliet M D."/>
        </authorList>
    </citation>
    <scope>NUCLEOTIDE SEQUENCE [LARGE SCALE GENOMIC DNA]</scope>
    <source>
        <strain evidence="2 3">F1</strain>
    </source>
</reference>
<accession>A0A6C2U4K2</accession>
<name>A0A6C2U4K2_PONDE</name>
<feature type="region of interest" description="Disordered" evidence="1">
    <location>
        <begin position="1"/>
        <end position="21"/>
    </location>
</feature>
<dbReference type="RefSeq" id="WP_136080389.1">
    <property type="nucleotide sequence ID" value="NZ_CAAHFG010000002.1"/>
</dbReference>
<organism evidence="2 3">
    <name type="scientific">Pontiella desulfatans</name>
    <dbReference type="NCBI Taxonomy" id="2750659"/>
    <lineage>
        <taxon>Bacteria</taxon>
        <taxon>Pseudomonadati</taxon>
        <taxon>Kiritimatiellota</taxon>
        <taxon>Kiritimatiellia</taxon>
        <taxon>Kiritimatiellales</taxon>
        <taxon>Pontiellaceae</taxon>
        <taxon>Pontiella</taxon>
    </lineage>
</organism>
<dbReference type="Gene3D" id="3.40.50.300">
    <property type="entry name" value="P-loop containing nucleotide triphosphate hydrolases"/>
    <property type="match status" value="1"/>
</dbReference>
<protein>
    <submittedName>
        <fullName evidence="2">Uncharacterized protein</fullName>
    </submittedName>
</protein>
<dbReference type="EMBL" id="CAAHFG010000002">
    <property type="protein sequence ID" value="VGO14759.1"/>
    <property type="molecule type" value="Genomic_DNA"/>
</dbReference>
<gene>
    <name evidence="2" type="ORF">PDESU_03328</name>
</gene>
<evidence type="ECO:0000256" key="1">
    <source>
        <dbReference type="SAM" id="MobiDB-lite"/>
    </source>
</evidence>
<evidence type="ECO:0000313" key="2">
    <source>
        <dbReference type="EMBL" id="VGO14759.1"/>
    </source>
</evidence>
<dbReference type="AlphaFoldDB" id="A0A6C2U4K2"/>
<dbReference type="InterPro" id="IPR027417">
    <property type="entry name" value="P-loop_NTPase"/>
</dbReference>
<keyword evidence="3" id="KW-1185">Reference proteome</keyword>
<dbReference type="Proteomes" id="UP000366872">
    <property type="component" value="Unassembled WGS sequence"/>
</dbReference>
<sequence>MTEPITIDGMSRQAKHNARKREDLQNIGTIPKPANVRRRNSCRKNLLKFLRTYLGQTFYLEFCDDQIAAVKSIEAAVMNGGLAAIAMPRGFGKTSISEGAAIWGILFGHIRFGVVIGSDQKAAESILADITTEFENNELLQDDFPEVCKPVEHLEGRVQRCGSQHVNGEPTHMQWKSARLVFPTVPKTKYTLARGSVLQAKGLTAGVRGLHHKNMDAKIRPDFVILDDPQTRESAKSFDQSEAREKIIRGDVMGLAGHDRVISAVMPCTVIEKGDLADRFLDRGNNPEWRGHRTKLVYAWGVKNKAKGSKHEYENSALWDAYKEIWQRCKLNGDMAEANAFYKSNRKAMDAGVEVASKYFYDSSEELSAVQHAFHLLYKVGEPAFLAEYQNEPPGEENDSYKIAADDVRNALNHLGRRKLPNEAQYLTAMIDVNYLGLNWAAAGFDSKRAGWIADYGKYPDGRKWLWSKAIAAKQGLTEEQAVYQGVMKLGELLHSTEFVREDGTRIFFNAIMFDANYMTDTVAKACKALSRKLNFQVWTSRSRPTKQYRTARGAKVMKRAQDVHLEKNDRGFECVYVSDRWQKDAQQGFKLFAGAPLSISLFGNDPLKHERMGAEIASQQLLQLLRGDIVDSYTWTPPNGRNDLLDAVKGCIAAAALLGAGQADPVKRRAKKARKPRVQKIQI</sequence>
<proteinExistence type="predicted"/>
<evidence type="ECO:0000313" key="3">
    <source>
        <dbReference type="Proteomes" id="UP000366872"/>
    </source>
</evidence>